<dbReference type="Gene3D" id="3.30.70.2530">
    <property type="match status" value="1"/>
</dbReference>
<evidence type="ECO:0000313" key="4">
    <source>
        <dbReference type="Proteomes" id="UP001595816"/>
    </source>
</evidence>
<protein>
    <submittedName>
        <fullName evidence="3">FAD-binding protein</fullName>
    </submittedName>
</protein>
<organism evidence="3 4">
    <name type="scientific">Hamadaea flava</name>
    <dbReference type="NCBI Taxonomy" id="1742688"/>
    <lineage>
        <taxon>Bacteria</taxon>
        <taxon>Bacillati</taxon>
        <taxon>Actinomycetota</taxon>
        <taxon>Actinomycetes</taxon>
        <taxon>Micromonosporales</taxon>
        <taxon>Micromonosporaceae</taxon>
        <taxon>Hamadaea</taxon>
    </lineage>
</organism>
<comment type="caution">
    <text evidence="3">The sequence shown here is derived from an EMBL/GenBank/DDBJ whole genome shotgun (WGS) entry which is preliminary data.</text>
</comment>
<dbReference type="RefSeq" id="WP_253761303.1">
    <property type="nucleotide sequence ID" value="NZ_JAMZDZ010000001.1"/>
</dbReference>
<dbReference type="InterPro" id="IPR010031">
    <property type="entry name" value="FAD_lactone_oxidase-like"/>
</dbReference>
<dbReference type="InterPro" id="IPR016166">
    <property type="entry name" value="FAD-bd_PCMH"/>
</dbReference>
<proteinExistence type="predicted"/>
<accession>A0ABV8LVR8</accession>
<dbReference type="Pfam" id="PF01565">
    <property type="entry name" value="FAD_binding_4"/>
    <property type="match status" value="1"/>
</dbReference>
<keyword evidence="4" id="KW-1185">Reference proteome</keyword>
<dbReference type="Gene3D" id="3.30.465.10">
    <property type="match status" value="1"/>
</dbReference>
<dbReference type="PROSITE" id="PS51387">
    <property type="entry name" value="FAD_PCMH"/>
    <property type="match status" value="1"/>
</dbReference>
<evidence type="ECO:0000259" key="2">
    <source>
        <dbReference type="PROSITE" id="PS51387"/>
    </source>
</evidence>
<keyword evidence="1" id="KW-0560">Oxidoreductase</keyword>
<evidence type="ECO:0000256" key="1">
    <source>
        <dbReference type="ARBA" id="ARBA00023002"/>
    </source>
</evidence>
<dbReference type="InterPro" id="IPR016171">
    <property type="entry name" value="Vanillyl_alc_oxidase_C-sub2"/>
</dbReference>
<dbReference type="PIRSF" id="PIRSF000136">
    <property type="entry name" value="LGO_GLO"/>
    <property type="match status" value="1"/>
</dbReference>
<dbReference type="Pfam" id="PF04030">
    <property type="entry name" value="ALO"/>
    <property type="match status" value="1"/>
</dbReference>
<dbReference type="Proteomes" id="UP001595816">
    <property type="component" value="Unassembled WGS sequence"/>
</dbReference>
<dbReference type="InterPro" id="IPR006094">
    <property type="entry name" value="Oxid_FAD_bind_N"/>
</dbReference>
<feature type="domain" description="FAD-binding PCMH-type" evidence="2">
    <location>
        <begin position="9"/>
        <end position="173"/>
    </location>
</feature>
<evidence type="ECO:0000313" key="3">
    <source>
        <dbReference type="EMBL" id="MFC4134548.1"/>
    </source>
</evidence>
<dbReference type="InterPro" id="IPR016169">
    <property type="entry name" value="FAD-bd_PCMH_sub2"/>
</dbReference>
<reference evidence="4" key="1">
    <citation type="journal article" date="2019" name="Int. J. Syst. Evol. Microbiol.">
        <title>The Global Catalogue of Microorganisms (GCM) 10K type strain sequencing project: providing services to taxonomists for standard genome sequencing and annotation.</title>
        <authorList>
            <consortium name="The Broad Institute Genomics Platform"/>
            <consortium name="The Broad Institute Genome Sequencing Center for Infectious Disease"/>
            <person name="Wu L."/>
            <person name="Ma J."/>
        </authorList>
    </citation>
    <scope>NUCLEOTIDE SEQUENCE [LARGE SCALE GENOMIC DNA]</scope>
    <source>
        <strain evidence="4">CGMCC 4.7289</strain>
    </source>
</reference>
<gene>
    <name evidence="3" type="ORF">ACFOZ4_28395</name>
</gene>
<dbReference type="PANTHER" id="PTHR43762">
    <property type="entry name" value="L-GULONOLACTONE OXIDASE"/>
    <property type="match status" value="1"/>
</dbReference>
<dbReference type="SUPFAM" id="SSF56176">
    <property type="entry name" value="FAD-binding/transporter-associated domain-like"/>
    <property type="match status" value="1"/>
</dbReference>
<dbReference type="PANTHER" id="PTHR43762:SF1">
    <property type="entry name" value="D-ARABINONO-1,4-LACTONE OXIDASE"/>
    <property type="match status" value="1"/>
</dbReference>
<dbReference type="Gene3D" id="3.30.43.10">
    <property type="entry name" value="Uridine Diphospho-n-acetylenolpyruvylglucosamine Reductase, domain 2"/>
    <property type="match status" value="1"/>
</dbReference>
<name>A0ABV8LVR8_9ACTN</name>
<dbReference type="Gene3D" id="1.10.45.10">
    <property type="entry name" value="Vanillyl-alcohol Oxidase, Chain A, domain 4"/>
    <property type="match status" value="1"/>
</dbReference>
<dbReference type="Gene3D" id="3.30.70.2520">
    <property type="match status" value="1"/>
</dbReference>
<dbReference type="InterPro" id="IPR036318">
    <property type="entry name" value="FAD-bd_PCMH-like_sf"/>
</dbReference>
<dbReference type="EMBL" id="JBHSAY010000015">
    <property type="protein sequence ID" value="MFC4134548.1"/>
    <property type="molecule type" value="Genomic_DNA"/>
</dbReference>
<dbReference type="InterPro" id="IPR007173">
    <property type="entry name" value="ALO_C"/>
</dbReference>
<sequence>MITNWAGNVTYAARAVHRPSTLDELRALVTRADRVRPLGTGHSFNRLADTSGELISPAALPALMEIDSAGHQIRVSGGVRYGELSQHLWTNGYALGNLASLPHISVAGAVSTGTHGSGAGNRSLSAEVTAVEIVTADGSIVEVSEGDDRFPGSVVALGALGVVSALTLRISPAYEVSQSVFENLPGPVARAHFAEIMRSAYSVSLFTSWTGEDVDQVWVKSVNGAPTELFGAMPADGPRHPIPGGPAEWCTPQLGVPGPWHERLPHFRLEFTPSHGDELQSEYFVPADRAVEALDAVAAIRGHIAPVLLIAEIRAIAADELWLSPSSGRDTVAFHFTWKPDAAAVQPVLARLEDRLAPYAARPHWGKVHRTPPERLAELYPRLGDFAALTRDLDPRGKFRNDLLDSLLGPSL</sequence>
<dbReference type="InterPro" id="IPR016167">
    <property type="entry name" value="FAD-bd_PCMH_sub1"/>
</dbReference>